<keyword evidence="3" id="KW-1185">Reference proteome</keyword>
<reference evidence="2 3" key="1">
    <citation type="journal article" date="2009" name="PLoS Genet.">
        <title>The genome of Nectria haematococca: contribution of supernumerary chromosomes to gene expansion.</title>
        <authorList>
            <person name="Coleman J.J."/>
            <person name="Rounsley S.D."/>
            <person name="Rodriguez-Carres M."/>
            <person name="Kuo A."/>
            <person name="Wasmann C.C."/>
            <person name="Grimwood J."/>
            <person name="Schmutz J."/>
            <person name="Taga M."/>
            <person name="White G.J."/>
            <person name="Zhou S."/>
            <person name="Schwartz D.C."/>
            <person name="Freitag M."/>
            <person name="Ma L.J."/>
            <person name="Danchin E.G."/>
            <person name="Henrissat B."/>
            <person name="Coutinho P.M."/>
            <person name="Nelson D.R."/>
            <person name="Straney D."/>
            <person name="Napoli C.A."/>
            <person name="Barker B.M."/>
            <person name="Gribskov M."/>
            <person name="Rep M."/>
            <person name="Kroken S."/>
            <person name="Molnar I."/>
            <person name="Rensing C."/>
            <person name="Kennell J.C."/>
            <person name="Zamora J."/>
            <person name="Farman M.L."/>
            <person name="Selker E.U."/>
            <person name="Salamov A."/>
            <person name="Shapiro H."/>
            <person name="Pangilinan J."/>
            <person name="Lindquist E."/>
            <person name="Lamers C."/>
            <person name="Grigoriev I.V."/>
            <person name="Geiser D.M."/>
            <person name="Covert S.F."/>
            <person name="Temporini E."/>
            <person name="Vanetten H.D."/>
        </authorList>
    </citation>
    <scope>NUCLEOTIDE SEQUENCE [LARGE SCALE GENOMIC DNA]</scope>
    <source>
        <strain evidence="3">ATCC MYA-4622 / CBS 123669 / FGSC 9596 / NRRL 45880 / 77-13-4</strain>
    </source>
</reference>
<dbReference type="EMBL" id="GG698914">
    <property type="protein sequence ID" value="EEU38712.1"/>
    <property type="molecule type" value="Genomic_DNA"/>
</dbReference>
<organism evidence="2 3">
    <name type="scientific">Fusarium vanettenii (strain ATCC MYA-4622 / CBS 123669 / FGSC 9596 / NRRL 45880 / 77-13-4)</name>
    <name type="common">Fusarium solani subsp. pisi</name>
    <dbReference type="NCBI Taxonomy" id="660122"/>
    <lineage>
        <taxon>Eukaryota</taxon>
        <taxon>Fungi</taxon>
        <taxon>Dikarya</taxon>
        <taxon>Ascomycota</taxon>
        <taxon>Pezizomycotina</taxon>
        <taxon>Sordariomycetes</taxon>
        <taxon>Hypocreomycetidae</taxon>
        <taxon>Hypocreales</taxon>
        <taxon>Nectriaceae</taxon>
        <taxon>Fusarium</taxon>
        <taxon>Fusarium solani species complex</taxon>
        <taxon>Fusarium vanettenii</taxon>
    </lineage>
</organism>
<dbReference type="PANTHER" id="PTHR33112">
    <property type="entry name" value="DOMAIN PROTEIN, PUTATIVE-RELATED"/>
    <property type="match status" value="1"/>
</dbReference>
<dbReference type="Proteomes" id="UP000005206">
    <property type="component" value="Chromosome 7"/>
</dbReference>
<dbReference type="Pfam" id="PF06985">
    <property type="entry name" value="HET"/>
    <property type="match status" value="1"/>
</dbReference>
<dbReference type="eggNOG" id="ENOG502SICY">
    <property type="taxonomic scope" value="Eukaryota"/>
</dbReference>
<evidence type="ECO:0000259" key="1">
    <source>
        <dbReference type="Pfam" id="PF06985"/>
    </source>
</evidence>
<dbReference type="OrthoDB" id="47007at2759"/>
<proteinExistence type="predicted"/>
<dbReference type="GeneID" id="9672728"/>
<dbReference type="HOGENOM" id="CLU_002639_2_8_1"/>
<dbReference type="VEuPathDB" id="FungiDB:NECHADRAFT_83126"/>
<evidence type="ECO:0000313" key="3">
    <source>
        <dbReference type="Proteomes" id="UP000005206"/>
    </source>
</evidence>
<accession>C7ZB11</accession>
<name>C7ZB11_FUSV7</name>
<dbReference type="InParanoid" id="C7ZB11"/>
<sequence>MEDKDLVAAREYPGCFTDNEVRQYLGQPSRDAPNHEDQLQCEGREVTPENHWLRDCLCAPFHVRCAGPGRACSHERKDGSTVMNEAPTNQITGVDTFLDSPVHIQTTLDELRAASESACWFCAVLYASISSMPSWDPTVPLGSKRGLHISRDKDGLYLRWTNVDGACLTEPPVILFIDGNIASFSPCQALRAKKRKVYAEPRTQLAFASRALKICIDTNACAPRLASFMPTRLVHVQVVGGKYSVHLVTGTSRQPYVTLSHCWGLEFPSYAKTTTLNIDSRLSPSGIPWAELPQTFRDAVAVTERLGFEYIWIDALCILQDSSADWQAESSMMHQVYSHCDLMLSADASPDTNVGLFRSCNMARPRSVAISPSPVLWQGCSVKASYDLTHYTHTLKTILNLRLDRTRIFPLSTRAWCYQEEQLARRIVHFSVDEVSYDCLGGVECQCGFRGPEVESYDDNIFLKTLPYVTCTEGEKHDFWRNIVQGYSGRRLSFWSDRLPALSALARQFQVSNRIGPVRPSINKDEERMFNEMDMGTYLAGFWSNFLRADLFWYACSTDGGRISTTSNYVAPTWSWASVSNKVRFGEQGIFLAKILSVHCSLAGSDELGMITSAELVLRAKTIPVRLTQEFFFNGKCWTITLEGQDLASGKYTWLGAYRPDYVQPTPKADFWCGIIPRVEWPDRPPGKLIPVNDAEYLALLVGSRAIIIVRVVEAREPLVCERVGTVHCNSEPRSNGFTRWFNGAKQRVLKII</sequence>
<dbReference type="OMA" id="YLHVETE"/>
<feature type="domain" description="Heterokaryon incompatibility" evidence="1">
    <location>
        <begin position="256"/>
        <end position="420"/>
    </location>
</feature>
<dbReference type="STRING" id="660122.C7ZB11"/>
<gene>
    <name evidence="2" type="ORF">NECHADRAFT_83126</name>
</gene>
<dbReference type="InterPro" id="IPR010730">
    <property type="entry name" value="HET"/>
</dbReference>
<dbReference type="AlphaFoldDB" id="C7ZB11"/>
<dbReference type="KEGG" id="nhe:NECHADRAFT_83126"/>
<dbReference type="RefSeq" id="XP_003044425.1">
    <property type="nucleotide sequence ID" value="XM_003044379.1"/>
</dbReference>
<dbReference type="PANTHER" id="PTHR33112:SF13">
    <property type="entry name" value="HETEROKARYON INCOMPATIBILITY DOMAIN-CONTAINING PROTEIN"/>
    <property type="match status" value="1"/>
</dbReference>
<evidence type="ECO:0000313" key="2">
    <source>
        <dbReference type="EMBL" id="EEU38712.1"/>
    </source>
</evidence>
<protein>
    <recommendedName>
        <fullName evidence="1">Heterokaryon incompatibility domain-containing protein</fullName>
    </recommendedName>
</protein>